<feature type="non-terminal residue" evidence="1">
    <location>
        <position position="141"/>
    </location>
</feature>
<reference evidence="1" key="1">
    <citation type="journal article" date="2015" name="Nature">
        <title>Complex archaea that bridge the gap between prokaryotes and eukaryotes.</title>
        <authorList>
            <person name="Spang A."/>
            <person name="Saw J.H."/>
            <person name="Jorgensen S.L."/>
            <person name="Zaremba-Niedzwiedzka K."/>
            <person name="Martijn J."/>
            <person name="Lind A.E."/>
            <person name="van Eijk R."/>
            <person name="Schleper C."/>
            <person name="Guy L."/>
            <person name="Ettema T.J."/>
        </authorList>
    </citation>
    <scope>NUCLEOTIDE SEQUENCE</scope>
</reference>
<protein>
    <submittedName>
        <fullName evidence="1">Uncharacterized protein</fullName>
    </submittedName>
</protein>
<dbReference type="AlphaFoldDB" id="A0A0F8XFT4"/>
<gene>
    <name evidence="1" type="ORF">LCGC14_2948390</name>
</gene>
<organism evidence="1">
    <name type="scientific">marine sediment metagenome</name>
    <dbReference type="NCBI Taxonomy" id="412755"/>
    <lineage>
        <taxon>unclassified sequences</taxon>
        <taxon>metagenomes</taxon>
        <taxon>ecological metagenomes</taxon>
    </lineage>
</organism>
<name>A0A0F8XFT4_9ZZZZ</name>
<dbReference type="EMBL" id="LAZR01059333">
    <property type="protein sequence ID" value="KKK68007.1"/>
    <property type="molecule type" value="Genomic_DNA"/>
</dbReference>
<accession>A0A0F8XFT4</accession>
<proteinExistence type="predicted"/>
<comment type="caution">
    <text evidence="1">The sequence shown here is derived from an EMBL/GenBank/DDBJ whole genome shotgun (WGS) entry which is preliminary data.</text>
</comment>
<sequence>MAIDNFIPELWDANIQTALSNAHVFAATANRSYEGVIAAFGDTVKVNALNDPTVNSYTKNSTSITVEDLVATQRELKIDQSKYVAFGVDDVDKAQSNVDTLAEITRRGGYKFSDTADAYLAGLYAQAAYSLNTNASPANVT</sequence>
<evidence type="ECO:0000313" key="1">
    <source>
        <dbReference type="EMBL" id="KKK68007.1"/>
    </source>
</evidence>